<sequence length="467" mass="49036">MATILIIDDDDAFREGLAETVEDLGHVPLEAGSGDEAFAMLRAGAAPACVFLDFRLPGADGLAVLEALRAMEEADGVPVVMLTAHATSANTIGAMRLGAFEHLTKPVGRAEIAALLGRVLAGQREAAPAEAPPAFLDEATSDEPQLLGISEAMRGVQKRLGRAAAADSTVLITGETGTGKEVAARVLHRASARAGGPFVAVNCAAIPDALLESELFGHDKGAFTGAHAPRQGRIAQAHGGTLFLDEIGDMPVAMQAKLLRVLQERQVTPLGAARPVAVDVRVVAATHRDLQERVAAGAFRQDLLYRLDVIPLHIPPLRERVADILPLAEHFLAALAPAASRKRLSVEAQRLLVNFTWPGNVRELANAIERAGALAPGALLTRDDFAFLLDSAADAADAADATVPGRFAELPLNEALAQLERALIVRALAASNGNRAEAARRLGISRQSLYTRLASLGITQPDADPDA</sequence>
<dbReference type="PROSITE" id="PS00688">
    <property type="entry name" value="SIGMA54_INTERACT_3"/>
    <property type="match status" value="1"/>
</dbReference>
<evidence type="ECO:0000313" key="9">
    <source>
        <dbReference type="EMBL" id="AJK50804.1"/>
    </source>
</evidence>
<dbReference type="PANTHER" id="PTHR32071">
    <property type="entry name" value="TRANSCRIPTIONAL REGULATORY PROTEIN"/>
    <property type="match status" value="1"/>
</dbReference>
<dbReference type="Pfam" id="PF02954">
    <property type="entry name" value="HTH_8"/>
    <property type="match status" value="1"/>
</dbReference>
<feature type="domain" description="Sigma-54 factor interaction" evidence="7">
    <location>
        <begin position="146"/>
        <end position="373"/>
    </location>
</feature>
<dbReference type="PROSITE" id="PS50045">
    <property type="entry name" value="SIGMA54_INTERACT_4"/>
    <property type="match status" value="1"/>
</dbReference>
<dbReference type="PROSITE" id="PS00676">
    <property type="entry name" value="SIGMA54_INTERACT_2"/>
    <property type="match status" value="1"/>
</dbReference>
<dbReference type="OrthoDB" id="9761705at2"/>
<evidence type="ECO:0000259" key="8">
    <source>
        <dbReference type="PROSITE" id="PS50110"/>
    </source>
</evidence>
<dbReference type="Gene3D" id="3.40.50.300">
    <property type="entry name" value="P-loop containing nucleotide triphosphate hydrolases"/>
    <property type="match status" value="1"/>
</dbReference>
<organism evidence="9 10">
    <name type="scientific">Burkholderia plantarii</name>
    <dbReference type="NCBI Taxonomy" id="41899"/>
    <lineage>
        <taxon>Bacteria</taxon>
        <taxon>Pseudomonadati</taxon>
        <taxon>Pseudomonadota</taxon>
        <taxon>Betaproteobacteria</taxon>
        <taxon>Burkholderiales</taxon>
        <taxon>Burkholderiaceae</taxon>
        <taxon>Burkholderia</taxon>
    </lineage>
</organism>
<dbReference type="GO" id="GO:0006355">
    <property type="term" value="P:regulation of DNA-templated transcription"/>
    <property type="evidence" value="ECO:0007669"/>
    <property type="project" value="InterPro"/>
</dbReference>
<evidence type="ECO:0000256" key="6">
    <source>
        <dbReference type="PROSITE-ProRule" id="PRU00169"/>
    </source>
</evidence>
<keyword evidence="3" id="KW-0805">Transcription regulation</keyword>
<keyword evidence="5" id="KW-0804">Transcription</keyword>
<dbReference type="EMBL" id="CP002581">
    <property type="protein sequence ID" value="AJK50804.1"/>
    <property type="molecule type" value="Genomic_DNA"/>
</dbReference>
<dbReference type="CDD" id="cd00009">
    <property type="entry name" value="AAA"/>
    <property type="match status" value="1"/>
</dbReference>
<dbReference type="CDD" id="cd00156">
    <property type="entry name" value="REC"/>
    <property type="match status" value="1"/>
</dbReference>
<dbReference type="SUPFAM" id="SSF52172">
    <property type="entry name" value="CheY-like"/>
    <property type="match status" value="1"/>
</dbReference>
<dbReference type="HOGENOM" id="CLU_000445_0_6_4"/>
<keyword evidence="1" id="KW-0547">Nucleotide-binding</keyword>
<dbReference type="PANTHER" id="PTHR32071:SF99">
    <property type="entry name" value="TRANSCRIPTIONAL REGULATORY PROTEIN"/>
    <property type="match status" value="1"/>
</dbReference>
<dbReference type="InterPro" id="IPR002078">
    <property type="entry name" value="Sigma_54_int"/>
</dbReference>
<accession>A0A0B6S8P5</accession>
<keyword evidence="6" id="KW-0597">Phosphoprotein</keyword>
<keyword evidence="2" id="KW-0067">ATP-binding</keyword>
<evidence type="ECO:0000256" key="5">
    <source>
        <dbReference type="ARBA" id="ARBA00023163"/>
    </source>
</evidence>
<dbReference type="GO" id="GO:0043565">
    <property type="term" value="F:sequence-specific DNA binding"/>
    <property type="evidence" value="ECO:0007669"/>
    <property type="project" value="InterPro"/>
</dbReference>
<dbReference type="GO" id="GO:0005524">
    <property type="term" value="F:ATP binding"/>
    <property type="evidence" value="ECO:0007669"/>
    <property type="project" value="UniProtKB-KW"/>
</dbReference>
<dbReference type="KEGG" id="bgp:BGL_2c27500"/>
<dbReference type="InterPro" id="IPR001789">
    <property type="entry name" value="Sig_transdc_resp-reg_receiver"/>
</dbReference>
<dbReference type="InterPro" id="IPR058031">
    <property type="entry name" value="AAA_lid_NorR"/>
</dbReference>
<dbReference type="Pfam" id="PF00072">
    <property type="entry name" value="Response_reg"/>
    <property type="match status" value="1"/>
</dbReference>
<evidence type="ECO:0000256" key="4">
    <source>
        <dbReference type="ARBA" id="ARBA00023125"/>
    </source>
</evidence>
<dbReference type="InterPro" id="IPR027417">
    <property type="entry name" value="P-loop_NTPase"/>
</dbReference>
<reference evidence="10" key="1">
    <citation type="submission" date="2011-03" db="EMBL/GenBank/DDBJ databases">
        <authorList>
            <person name="Voget S."/>
            <person name="Streit W.R."/>
            <person name="Jaeger K.E."/>
            <person name="Daniel R."/>
        </authorList>
    </citation>
    <scope>NUCLEOTIDE SEQUENCE [LARGE SCALE GENOMIC DNA]</scope>
    <source>
        <strain evidence="10">PG1</strain>
    </source>
</reference>
<proteinExistence type="predicted"/>
<evidence type="ECO:0000256" key="1">
    <source>
        <dbReference type="ARBA" id="ARBA00022741"/>
    </source>
</evidence>
<dbReference type="InterPro" id="IPR011006">
    <property type="entry name" value="CheY-like_superfamily"/>
</dbReference>
<dbReference type="SMART" id="SM00448">
    <property type="entry name" value="REC"/>
    <property type="match status" value="1"/>
</dbReference>
<dbReference type="Pfam" id="PF25601">
    <property type="entry name" value="AAA_lid_14"/>
    <property type="match status" value="1"/>
</dbReference>
<dbReference type="FunFam" id="3.40.50.300:FF:000006">
    <property type="entry name" value="DNA-binding transcriptional regulator NtrC"/>
    <property type="match status" value="1"/>
</dbReference>
<dbReference type="InterPro" id="IPR025944">
    <property type="entry name" value="Sigma_54_int_dom_CS"/>
</dbReference>
<dbReference type="AlphaFoldDB" id="A0A0B6S8P5"/>
<dbReference type="InterPro" id="IPR009057">
    <property type="entry name" value="Homeodomain-like_sf"/>
</dbReference>
<evidence type="ECO:0000259" key="7">
    <source>
        <dbReference type="PROSITE" id="PS50045"/>
    </source>
</evidence>
<dbReference type="PROSITE" id="PS50110">
    <property type="entry name" value="RESPONSE_REGULATORY"/>
    <property type="match status" value="1"/>
</dbReference>
<dbReference type="SUPFAM" id="SSF52540">
    <property type="entry name" value="P-loop containing nucleoside triphosphate hydrolases"/>
    <property type="match status" value="1"/>
</dbReference>
<dbReference type="InterPro" id="IPR025943">
    <property type="entry name" value="Sigma_54_int_dom_ATP-bd_2"/>
</dbReference>
<dbReference type="SUPFAM" id="SSF46689">
    <property type="entry name" value="Homeodomain-like"/>
    <property type="match status" value="1"/>
</dbReference>
<evidence type="ECO:0000313" key="10">
    <source>
        <dbReference type="Proteomes" id="UP000031838"/>
    </source>
</evidence>
<keyword evidence="10" id="KW-1185">Reference proteome</keyword>
<protein>
    <submittedName>
        <fullName evidence="9">Putative two component, sigma 54 specific, transcriptional regulator, Fis family</fullName>
    </submittedName>
</protein>
<keyword evidence="4" id="KW-0238">DNA-binding</keyword>
<gene>
    <name evidence="9" type="ORF">BGL_2c27500</name>
</gene>
<dbReference type="Gene3D" id="1.10.10.60">
    <property type="entry name" value="Homeodomain-like"/>
    <property type="match status" value="1"/>
</dbReference>
<dbReference type="GO" id="GO:0000160">
    <property type="term" value="P:phosphorelay signal transduction system"/>
    <property type="evidence" value="ECO:0007669"/>
    <property type="project" value="InterPro"/>
</dbReference>
<dbReference type="Proteomes" id="UP000031838">
    <property type="component" value="Chromosome 2"/>
</dbReference>
<reference evidence="9 10" key="2">
    <citation type="journal article" date="2016" name="Appl. Microbiol. Biotechnol.">
        <title>Mutations improving production and secretion of extracellular lipase by Burkholderia glumae PG1.</title>
        <authorList>
            <person name="Knapp A."/>
            <person name="Voget S."/>
            <person name="Gao R."/>
            <person name="Zaburannyi N."/>
            <person name="Krysciak D."/>
            <person name="Breuer M."/>
            <person name="Hauer B."/>
            <person name="Streit W.R."/>
            <person name="Muller R."/>
            <person name="Daniel R."/>
            <person name="Jaeger K.E."/>
        </authorList>
    </citation>
    <scope>NUCLEOTIDE SEQUENCE [LARGE SCALE GENOMIC DNA]</scope>
    <source>
        <strain evidence="9 10">PG1</strain>
    </source>
</reference>
<name>A0A0B6S8P5_BURPL</name>
<dbReference type="Gene3D" id="3.40.50.2300">
    <property type="match status" value="1"/>
</dbReference>
<evidence type="ECO:0000256" key="3">
    <source>
        <dbReference type="ARBA" id="ARBA00023015"/>
    </source>
</evidence>
<dbReference type="InterPro" id="IPR003593">
    <property type="entry name" value="AAA+_ATPase"/>
</dbReference>
<dbReference type="Pfam" id="PF00158">
    <property type="entry name" value="Sigma54_activat"/>
    <property type="match status" value="1"/>
</dbReference>
<dbReference type="PRINTS" id="PR01590">
    <property type="entry name" value="HTHFIS"/>
</dbReference>
<feature type="domain" description="Response regulatory" evidence="8">
    <location>
        <begin position="3"/>
        <end position="120"/>
    </location>
</feature>
<evidence type="ECO:0000256" key="2">
    <source>
        <dbReference type="ARBA" id="ARBA00022840"/>
    </source>
</evidence>
<dbReference type="InterPro" id="IPR002197">
    <property type="entry name" value="HTH_Fis"/>
</dbReference>
<feature type="modified residue" description="4-aspartylphosphate" evidence="6">
    <location>
        <position position="53"/>
    </location>
</feature>
<dbReference type="RefSeq" id="WP_042629015.1">
    <property type="nucleotide sequence ID" value="NZ_CP002581.1"/>
</dbReference>
<dbReference type="Gene3D" id="1.10.8.60">
    <property type="match status" value="1"/>
</dbReference>
<dbReference type="SMART" id="SM00382">
    <property type="entry name" value="AAA"/>
    <property type="match status" value="1"/>
</dbReference>